<dbReference type="EMBL" id="CP027860">
    <property type="protein sequence ID" value="AVP98106.1"/>
    <property type="molecule type" value="Genomic_DNA"/>
</dbReference>
<reference evidence="10 11" key="1">
    <citation type="submission" date="2018-03" db="EMBL/GenBank/DDBJ databases">
        <title>Ahniella affigens gen. nov., sp. nov., a gammaproteobacterium isolated from sandy soil near a stream.</title>
        <authorList>
            <person name="Ko Y."/>
            <person name="Kim J.-H."/>
        </authorList>
    </citation>
    <scope>NUCLEOTIDE SEQUENCE [LARGE SCALE GENOMIC DNA]</scope>
    <source>
        <strain evidence="10 11">D13</strain>
    </source>
</reference>
<sequence length="301" mass="32703">MNNSLKDSEYRGRFAPSPSGPLHFGSLVAALGSYLTARAAGGRWLIRIEDIDPLREQPGASLAFLDTLSAFGMQSDEPVWFQSRRLAHYRQALEQLIASGHAYSCMCSRAQLQAFGGIHPAVCPDGSDGDRPRSWRLRVESAGSIVTDDRRSGAFSQSLADTVGDFVIWRSDDWPAYQLAVVVDDAAQGITEVVRGADLLDSTPRQIWLQRCLGFPQPGYLHLPLAVDAEGRKLSKSDAARPIDATNPLPSLRAALAFLGQDAVMADQPDAFLAEAVAQFDDKRIPATNTRLIAGLNPISR</sequence>
<dbReference type="EC" id="6.1.1.-" evidence="7"/>
<feature type="short sequence motif" description="'KMSKS' region" evidence="7">
    <location>
        <begin position="233"/>
        <end position="237"/>
    </location>
</feature>
<evidence type="ECO:0000256" key="7">
    <source>
        <dbReference type="HAMAP-Rule" id="MF_01428"/>
    </source>
</evidence>
<proteinExistence type="inferred from homology"/>
<dbReference type="OrthoDB" id="9807503at2"/>
<evidence type="ECO:0000256" key="4">
    <source>
        <dbReference type="ARBA" id="ARBA00022833"/>
    </source>
</evidence>
<feature type="short sequence motif" description="'HIGH' region" evidence="7">
    <location>
        <begin position="16"/>
        <end position="26"/>
    </location>
</feature>
<dbReference type="KEGG" id="xba:C7S18_13265"/>
<evidence type="ECO:0000256" key="5">
    <source>
        <dbReference type="ARBA" id="ARBA00022840"/>
    </source>
</evidence>
<dbReference type="HAMAP" id="MF_01428">
    <property type="entry name" value="Glu_Q_tRNA_synth"/>
    <property type="match status" value="1"/>
</dbReference>
<keyword evidence="6 7" id="KW-0030">Aminoacyl-tRNA synthetase</keyword>
<dbReference type="GO" id="GO:0006400">
    <property type="term" value="P:tRNA modification"/>
    <property type="evidence" value="ECO:0007669"/>
    <property type="project" value="InterPro"/>
</dbReference>
<dbReference type="GO" id="GO:0005829">
    <property type="term" value="C:cytosol"/>
    <property type="evidence" value="ECO:0007669"/>
    <property type="project" value="TreeGrafter"/>
</dbReference>
<keyword evidence="3 7" id="KW-0547">Nucleotide-binding</keyword>
<dbReference type="PANTHER" id="PTHR43311:SF1">
    <property type="entry name" value="GLUTAMYL-Q TRNA(ASP) SYNTHETASE"/>
    <property type="match status" value="1"/>
</dbReference>
<dbReference type="NCBIfam" id="NF004314">
    <property type="entry name" value="PRK05710.1-3"/>
    <property type="match status" value="1"/>
</dbReference>
<keyword evidence="2" id="KW-0479">Metal-binding</keyword>
<feature type="domain" description="Glutamyl/glutaminyl-tRNA synthetase class Ib catalytic" evidence="9">
    <location>
        <begin position="126"/>
        <end position="240"/>
    </location>
</feature>
<keyword evidence="1 7" id="KW-0436">Ligase</keyword>
<feature type="binding site" evidence="7">
    <location>
        <position position="236"/>
    </location>
    <ligand>
        <name>ATP</name>
        <dbReference type="ChEBI" id="CHEBI:30616"/>
    </ligand>
</feature>
<evidence type="ECO:0000256" key="3">
    <source>
        <dbReference type="ARBA" id="ARBA00022741"/>
    </source>
</evidence>
<dbReference type="InterPro" id="IPR014729">
    <property type="entry name" value="Rossmann-like_a/b/a_fold"/>
</dbReference>
<gene>
    <name evidence="7" type="primary">gluQ</name>
    <name evidence="10" type="ORF">C7S18_13265</name>
</gene>
<dbReference type="GO" id="GO:0004818">
    <property type="term" value="F:glutamate-tRNA ligase activity"/>
    <property type="evidence" value="ECO:0007669"/>
    <property type="project" value="TreeGrafter"/>
</dbReference>
<organism evidence="10 11">
    <name type="scientific">Ahniella affigens</name>
    <dbReference type="NCBI Taxonomy" id="2021234"/>
    <lineage>
        <taxon>Bacteria</taxon>
        <taxon>Pseudomonadati</taxon>
        <taxon>Pseudomonadota</taxon>
        <taxon>Gammaproteobacteria</taxon>
        <taxon>Lysobacterales</taxon>
        <taxon>Rhodanobacteraceae</taxon>
        <taxon>Ahniella</taxon>
    </lineage>
</organism>
<dbReference type="PANTHER" id="PTHR43311">
    <property type="entry name" value="GLUTAMATE--TRNA LIGASE"/>
    <property type="match status" value="1"/>
</dbReference>
<evidence type="ECO:0000256" key="1">
    <source>
        <dbReference type="ARBA" id="ARBA00022598"/>
    </source>
</evidence>
<dbReference type="Proteomes" id="UP000241074">
    <property type="component" value="Chromosome"/>
</dbReference>
<evidence type="ECO:0000256" key="2">
    <source>
        <dbReference type="ARBA" id="ARBA00022723"/>
    </source>
</evidence>
<comment type="caution">
    <text evidence="7">Lacks conserved residue(s) required for the propagation of feature annotation.</text>
</comment>
<name>A0A2P1PTE1_9GAMM</name>
<feature type="binding site" evidence="7">
    <location>
        <position position="195"/>
    </location>
    <ligand>
        <name>L-glutamate</name>
        <dbReference type="ChEBI" id="CHEBI:29985"/>
    </ligand>
</feature>
<accession>A0A2P1PTE1</accession>
<keyword evidence="5 7" id="KW-0067">ATP-binding</keyword>
<dbReference type="PRINTS" id="PR00987">
    <property type="entry name" value="TRNASYNTHGLU"/>
</dbReference>
<dbReference type="InterPro" id="IPR049940">
    <property type="entry name" value="GluQ/Sye"/>
</dbReference>
<dbReference type="Pfam" id="PF00749">
    <property type="entry name" value="tRNA-synt_1c"/>
    <property type="match status" value="2"/>
</dbReference>
<dbReference type="SUPFAM" id="SSF52374">
    <property type="entry name" value="Nucleotidylyl transferase"/>
    <property type="match status" value="1"/>
</dbReference>
<comment type="similarity">
    <text evidence="7">Belongs to the class-I aminoacyl-tRNA synthetase family. GluQ subfamily.</text>
</comment>
<evidence type="ECO:0000256" key="8">
    <source>
        <dbReference type="RuleBase" id="RU363037"/>
    </source>
</evidence>
<dbReference type="InterPro" id="IPR020058">
    <property type="entry name" value="Glu/Gln-tRNA-synth_Ib_cat-dom"/>
</dbReference>
<dbReference type="GO" id="GO:0008270">
    <property type="term" value="F:zinc ion binding"/>
    <property type="evidence" value="ECO:0007669"/>
    <property type="project" value="InterPro"/>
</dbReference>
<evidence type="ECO:0000313" key="10">
    <source>
        <dbReference type="EMBL" id="AVP98106.1"/>
    </source>
</evidence>
<reference evidence="10 11" key="2">
    <citation type="submission" date="2018-03" db="EMBL/GenBank/DDBJ databases">
        <authorList>
            <person name="Keele B.F."/>
        </authorList>
    </citation>
    <scope>NUCLEOTIDE SEQUENCE [LARGE SCALE GENOMIC DNA]</scope>
    <source>
        <strain evidence="10 11">D13</strain>
    </source>
</reference>
<dbReference type="RefSeq" id="WP_106892026.1">
    <property type="nucleotide sequence ID" value="NZ_CP027860.1"/>
</dbReference>
<evidence type="ECO:0000259" key="9">
    <source>
        <dbReference type="Pfam" id="PF00749"/>
    </source>
</evidence>
<evidence type="ECO:0000313" key="11">
    <source>
        <dbReference type="Proteomes" id="UP000241074"/>
    </source>
</evidence>
<keyword evidence="4" id="KW-0862">Zinc</keyword>
<comment type="function">
    <text evidence="7">Catalyzes the tRNA-independent activation of glutamate in presence of ATP and the subsequent transfer of glutamate onto a tRNA(Asp). Glutamate is transferred on the 2-amino-5-(4,5-dihydroxy-2-cyclopenten-1-yl) moiety of the queuosine in the wobble position of the QUC anticodon.</text>
</comment>
<dbReference type="Gene3D" id="3.40.50.620">
    <property type="entry name" value="HUPs"/>
    <property type="match status" value="1"/>
</dbReference>
<dbReference type="GO" id="GO:0006424">
    <property type="term" value="P:glutamyl-tRNA aminoacylation"/>
    <property type="evidence" value="ECO:0007669"/>
    <property type="project" value="InterPro"/>
</dbReference>
<feature type="binding site" evidence="7">
    <location>
        <position position="49"/>
    </location>
    <ligand>
        <name>L-glutamate</name>
        <dbReference type="ChEBI" id="CHEBI:29985"/>
    </ligand>
</feature>
<dbReference type="NCBIfam" id="TIGR03838">
    <property type="entry name" value="queuosine_YadB"/>
    <property type="match status" value="1"/>
</dbReference>
<feature type="binding site" evidence="7">
    <location>
        <position position="177"/>
    </location>
    <ligand>
        <name>L-glutamate</name>
        <dbReference type="ChEBI" id="CHEBI:29985"/>
    </ligand>
</feature>
<protein>
    <recommendedName>
        <fullName evidence="7">Glutamyl-Q tRNA(Asp) synthetase</fullName>
        <shortName evidence="7">Glu-Q-RSs</shortName>
        <ecNumber evidence="7">6.1.1.-</ecNumber>
    </recommendedName>
</protein>
<feature type="binding site" evidence="7">
    <location>
        <begin position="13"/>
        <end position="17"/>
    </location>
    <ligand>
        <name>L-glutamate</name>
        <dbReference type="ChEBI" id="CHEBI:29985"/>
    </ligand>
</feature>
<keyword evidence="8" id="KW-0648">Protein biosynthesis</keyword>
<dbReference type="InterPro" id="IPR022380">
    <property type="entry name" value="Glu-Q_tRNA(Asp)_Synthase"/>
</dbReference>
<dbReference type="InterPro" id="IPR000924">
    <property type="entry name" value="Glu/Gln-tRNA-synth"/>
</dbReference>
<dbReference type="AlphaFoldDB" id="A0A2P1PTE1"/>
<evidence type="ECO:0000256" key="6">
    <source>
        <dbReference type="ARBA" id="ARBA00023146"/>
    </source>
</evidence>
<feature type="domain" description="Glutamyl/glutaminyl-tRNA synthetase class Ib catalytic" evidence="9">
    <location>
        <begin position="11"/>
        <end position="113"/>
    </location>
</feature>
<dbReference type="GO" id="GO:0005524">
    <property type="term" value="F:ATP binding"/>
    <property type="evidence" value="ECO:0007669"/>
    <property type="project" value="UniProtKB-KW"/>
</dbReference>
<keyword evidence="11" id="KW-1185">Reference proteome</keyword>